<protein>
    <recommendedName>
        <fullName evidence="4">SH3 domain-containing protein</fullName>
    </recommendedName>
</protein>
<dbReference type="Proteomes" id="UP001165065">
    <property type="component" value="Unassembled WGS sequence"/>
</dbReference>
<gene>
    <name evidence="2" type="ORF">TrCOL_g9905</name>
</gene>
<organism evidence="2 3">
    <name type="scientific">Triparma columacea</name>
    <dbReference type="NCBI Taxonomy" id="722753"/>
    <lineage>
        <taxon>Eukaryota</taxon>
        <taxon>Sar</taxon>
        <taxon>Stramenopiles</taxon>
        <taxon>Ochrophyta</taxon>
        <taxon>Bolidophyceae</taxon>
        <taxon>Parmales</taxon>
        <taxon>Triparmaceae</taxon>
        <taxon>Triparma</taxon>
    </lineage>
</organism>
<keyword evidence="3" id="KW-1185">Reference proteome</keyword>
<dbReference type="Gene3D" id="2.30.30.40">
    <property type="entry name" value="SH3 Domains"/>
    <property type="match status" value="1"/>
</dbReference>
<evidence type="ECO:0000313" key="2">
    <source>
        <dbReference type="EMBL" id="GMI32845.1"/>
    </source>
</evidence>
<sequence>MHVINDPSLAIGTGKKDSMKKSFMRAHTTIGFGAATDKDCPEEDLNRMSDLDSWLAQDEVDIADEDEGRGDEQTKLPPTSLFRRMSSSLTSSAPKRPSLQGIQTGLRRGIANIKKRGSKTSAASSSVLTSLHKRAWMSRKSHSMPVPGRRRSSKLSATYTALEDMLRLRLDRMSLQRALCAKSLTPSQKEQVRTFMITVSSKSSPDPGETVSRDDPLVCTVLHPFVAEDKWQVTVQTSDVIYVGSRLKTGWWFVHKLCPTTDGNYRVRGGDGSRGILPGICCEWKQRDFKRSGDSPPPTTEEIVL</sequence>
<name>A0A9W7G542_9STRA</name>
<evidence type="ECO:0008006" key="4">
    <source>
        <dbReference type="Google" id="ProtNLM"/>
    </source>
</evidence>
<dbReference type="EMBL" id="BRYA01000023">
    <property type="protein sequence ID" value="GMI32845.1"/>
    <property type="molecule type" value="Genomic_DNA"/>
</dbReference>
<reference evidence="3" key="1">
    <citation type="journal article" date="2023" name="Commun. Biol.">
        <title>Genome analysis of Parmales, the sister group of diatoms, reveals the evolutionary specialization of diatoms from phago-mixotrophs to photoautotrophs.</title>
        <authorList>
            <person name="Ban H."/>
            <person name="Sato S."/>
            <person name="Yoshikawa S."/>
            <person name="Yamada K."/>
            <person name="Nakamura Y."/>
            <person name="Ichinomiya M."/>
            <person name="Sato N."/>
            <person name="Blanc-Mathieu R."/>
            <person name="Endo H."/>
            <person name="Kuwata A."/>
            <person name="Ogata H."/>
        </authorList>
    </citation>
    <scope>NUCLEOTIDE SEQUENCE [LARGE SCALE GENOMIC DNA]</scope>
</reference>
<dbReference type="SUPFAM" id="SSF50044">
    <property type="entry name" value="SH3-domain"/>
    <property type="match status" value="1"/>
</dbReference>
<comment type="caution">
    <text evidence="2">The sequence shown here is derived from an EMBL/GenBank/DDBJ whole genome shotgun (WGS) entry which is preliminary data.</text>
</comment>
<accession>A0A9W7G542</accession>
<dbReference type="OrthoDB" id="1112565at2759"/>
<dbReference type="InterPro" id="IPR036028">
    <property type="entry name" value="SH3-like_dom_sf"/>
</dbReference>
<evidence type="ECO:0000313" key="3">
    <source>
        <dbReference type="Proteomes" id="UP001165065"/>
    </source>
</evidence>
<proteinExistence type="predicted"/>
<evidence type="ECO:0000256" key="1">
    <source>
        <dbReference type="SAM" id="MobiDB-lite"/>
    </source>
</evidence>
<dbReference type="AlphaFoldDB" id="A0A9W7G542"/>
<feature type="region of interest" description="Disordered" evidence="1">
    <location>
        <begin position="62"/>
        <end position="104"/>
    </location>
</feature>